<evidence type="ECO:0000259" key="3">
    <source>
        <dbReference type="PROSITE" id="PS51164"/>
    </source>
</evidence>
<dbReference type="EMBL" id="WIWT01000049">
    <property type="protein sequence ID" value="KAF3208004.1"/>
    <property type="molecule type" value="Genomic_DNA"/>
</dbReference>
<evidence type="ECO:0000313" key="7">
    <source>
        <dbReference type="EMBL" id="KAF3225348.1"/>
    </source>
</evidence>
<dbReference type="PROSITE" id="PS51164">
    <property type="entry name" value="CBM1_2"/>
    <property type="match status" value="2"/>
</dbReference>
<dbReference type="OrthoDB" id="5280466at2759"/>
<proteinExistence type="predicted"/>
<dbReference type="Proteomes" id="UP000483672">
    <property type="component" value="Unassembled WGS sequence"/>
</dbReference>
<feature type="domain" description="CBM1" evidence="3">
    <location>
        <begin position="149"/>
        <end position="194"/>
    </location>
</feature>
<dbReference type="Proteomes" id="UP000479691">
    <property type="component" value="Unassembled WGS sequence"/>
</dbReference>
<evidence type="ECO:0000313" key="6">
    <source>
        <dbReference type="EMBL" id="KAF3212444.1"/>
    </source>
</evidence>
<evidence type="ECO:0000313" key="9">
    <source>
        <dbReference type="Proteomes" id="UP000479691"/>
    </source>
</evidence>
<accession>A0A6G1MCV6</accession>
<feature type="domain" description="CBM1" evidence="3">
    <location>
        <begin position="313"/>
        <end position="349"/>
    </location>
</feature>
<dbReference type="EMBL" id="JAABOE010000073">
    <property type="protein sequence ID" value="KAF3170682.1"/>
    <property type="molecule type" value="Genomic_DNA"/>
</dbReference>
<evidence type="ECO:0000313" key="8">
    <source>
        <dbReference type="Proteomes" id="UP000472727"/>
    </source>
</evidence>
<dbReference type="InterPro" id="IPR035971">
    <property type="entry name" value="CBD_sf"/>
</dbReference>
<evidence type="ECO:0000256" key="2">
    <source>
        <dbReference type="SAM" id="SignalP"/>
    </source>
</evidence>
<evidence type="ECO:0000313" key="5">
    <source>
        <dbReference type="EMBL" id="KAF3208004.1"/>
    </source>
</evidence>
<sequence length="394" mass="41833">MSFLLFSLIFLTSAVAEARALACPVWAGQICGYKKRSGFEILRRSPNYSLLNGQLVKRDGPVAGSDPTATTYLYATLPQWAALPGSSCGYAYQSNGGITTAICPVGFKCQCQPSGDLCVTTAAPDGCAQFDPGTVYDTCTVRWTTTITDVASAFGQCGGFTESSVIAGSAWTTATMCPQGYGCACRNFWYSQCLPTASYALTCPPAIRYWACASTLTPGATGRYRQCGGICWDLLGSAKGCDAGDSCWTKTSDGYEAPGQYAMCGPTRPNNEPYWQATPQSLCYPAPYKYTPGDAPLCGGGNGNTAQGGEESGPQTLWGQCSGSNYDGPSDCPDGSVCEYQNQWFSQCVAGSKKVKKSATPAQNVRAVVTPVRKLTQRDLLGPPRPGMKPRMYK</sequence>
<organism evidence="6 8">
    <name type="scientific">Orbilia oligospora</name>
    <name type="common">Nematode-trapping fungus</name>
    <name type="synonym">Arthrobotrys oligospora</name>
    <dbReference type="NCBI Taxonomy" id="2813651"/>
    <lineage>
        <taxon>Eukaryota</taxon>
        <taxon>Fungi</taxon>
        <taxon>Dikarya</taxon>
        <taxon>Ascomycota</taxon>
        <taxon>Pezizomycotina</taxon>
        <taxon>Orbiliomycetes</taxon>
        <taxon>Orbiliales</taxon>
        <taxon>Orbiliaceae</taxon>
        <taxon>Orbilia</taxon>
    </lineage>
</organism>
<dbReference type="GO" id="GO:0030248">
    <property type="term" value="F:cellulose binding"/>
    <property type="evidence" value="ECO:0007669"/>
    <property type="project" value="InterPro"/>
</dbReference>
<dbReference type="InterPro" id="IPR000254">
    <property type="entry name" value="CBD"/>
</dbReference>
<dbReference type="GO" id="GO:0005975">
    <property type="term" value="P:carbohydrate metabolic process"/>
    <property type="evidence" value="ECO:0007669"/>
    <property type="project" value="InterPro"/>
</dbReference>
<feature type="signal peptide" evidence="2">
    <location>
        <begin position="1"/>
        <end position="18"/>
    </location>
</feature>
<dbReference type="EMBL" id="WIWS01000069">
    <property type="protein sequence ID" value="KAF3212444.1"/>
    <property type="molecule type" value="Genomic_DNA"/>
</dbReference>
<dbReference type="Proteomes" id="UP000614610">
    <property type="component" value="Unassembled WGS sequence"/>
</dbReference>
<protein>
    <recommendedName>
        <fullName evidence="3">CBM1 domain-containing protein</fullName>
    </recommendedName>
</protein>
<evidence type="ECO:0000313" key="10">
    <source>
        <dbReference type="Proteomes" id="UP000483672"/>
    </source>
</evidence>
<name>A0A6G1MCV6_ORBOL</name>
<dbReference type="GO" id="GO:0005576">
    <property type="term" value="C:extracellular region"/>
    <property type="evidence" value="ECO:0007669"/>
    <property type="project" value="InterPro"/>
</dbReference>
<evidence type="ECO:0000256" key="1">
    <source>
        <dbReference type="ARBA" id="ARBA00022729"/>
    </source>
</evidence>
<reference evidence="8 9" key="1">
    <citation type="submission" date="2019-06" db="EMBL/GenBank/DDBJ databases">
        <authorList>
            <person name="Palmer J.M."/>
        </authorList>
    </citation>
    <scope>NUCLEOTIDE SEQUENCE [LARGE SCALE GENOMIC DNA]</scope>
    <source>
        <strain evidence="6 8">TWF106</strain>
        <strain evidence="7 10">TWF191</strain>
        <strain evidence="5">TWF679</strain>
        <strain evidence="4 9">TWF788</strain>
    </source>
</reference>
<dbReference type="SUPFAM" id="SSF57180">
    <property type="entry name" value="Cellulose-binding domain"/>
    <property type="match status" value="1"/>
</dbReference>
<comment type="caution">
    <text evidence="6">The sequence shown here is derived from an EMBL/GenBank/DDBJ whole genome shotgun (WGS) entry which is preliminary data.</text>
</comment>
<dbReference type="EMBL" id="WIPF01000028">
    <property type="protein sequence ID" value="KAF3225348.1"/>
    <property type="molecule type" value="Genomic_DNA"/>
</dbReference>
<feature type="chain" id="PRO_5041090758" description="CBM1 domain-containing protein" evidence="2">
    <location>
        <begin position="19"/>
        <end position="394"/>
    </location>
</feature>
<dbReference type="Pfam" id="PF00734">
    <property type="entry name" value="CBM_1"/>
    <property type="match status" value="1"/>
</dbReference>
<dbReference type="AlphaFoldDB" id="A0A6G1MCV6"/>
<dbReference type="Proteomes" id="UP000472727">
    <property type="component" value="Unassembled WGS sequence"/>
</dbReference>
<dbReference type="SMART" id="SM00236">
    <property type="entry name" value="fCBD"/>
    <property type="match status" value="2"/>
</dbReference>
<gene>
    <name evidence="6" type="ORF">TWF106_009814</name>
    <name evidence="7" type="ORF">TWF191_005399</name>
    <name evidence="5" type="ORF">TWF679_007907</name>
    <name evidence="4" type="ORF">TWF788_010145</name>
</gene>
<evidence type="ECO:0000313" key="4">
    <source>
        <dbReference type="EMBL" id="KAF3170682.1"/>
    </source>
</evidence>
<keyword evidence="1 2" id="KW-0732">Signal</keyword>